<gene>
    <name evidence="2" type="ORF">N8I86_02985</name>
</gene>
<organism evidence="2 3">
    <name type="scientific">Streptomyces albidocamelliae</name>
    <dbReference type="NCBI Taxonomy" id="2981135"/>
    <lineage>
        <taxon>Bacteria</taxon>
        <taxon>Bacillati</taxon>
        <taxon>Actinomycetota</taxon>
        <taxon>Actinomycetes</taxon>
        <taxon>Kitasatosporales</taxon>
        <taxon>Streptomycetaceae</taxon>
        <taxon>Streptomyces</taxon>
    </lineage>
</organism>
<evidence type="ECO:0000313" key="2">
    <source>
        <dbReference type="EMBL" id="UXY33782.1"/>
    </source>
</evidence>
<reference evidence="2" key="1">
    <citation type="submission" date="2022-10" db="EMBL/GenBank/DDBJ databases">
        <authorList>
            <person name="Mo P."/>
        </authorList>
    </citation>
    <scope>NUCLEOTIDE SEQUENCE</scope>
    <source>
        <strain evidence="2">HUAS 14-6</strain>
    </source>
</reference>
<dbReference type="RefSeq" id="WP_263277009.1">
    <property type="nucleotide sequence ID" value="NZ_CP106795.1"/>
</dbReference>
<evidence type="ECO:0000313" key="3">
    <source>
        <dbReference type="Proteomes" id="UP001060733"/>
    </source>
</evidence>
<dbReference type="EMBL" id="CP106795">
    <property type="protein sequence ID" value="UXY33782.1"/>
    <property type="molecule type" value="Genomic_DNA"/>
</dbReference>
<proteinExistence type="predicted"/>
<protein>
    <submittedName>
        <fullName evidence="2">Uncharacterized protein</fullName>
    </submittedName>
</protein>
<accession>A0ABY6EHP2</accession>
<feature type="compositionally biased region" description="Basic and acidic residues" evidence="1">
    <location>
        <begin position="52"/>
        <end position="61"/>
    </location>
</feature>
<dbReference type="Gene3D" id="1.10.3210.10">
    <property type="entry name" value="Hypothetical protein af1432"/>
    <property type="match status" value="1"/>
</dbReference>
<name>A0ABY6EHP2_9ACTN</name>
<evidence type="ECO:0000256" key="1">
    <source>
        <dbReference type="SAM" id="MobiDB-lite"/>
    </source>
</evidence>
<keyword evidence="3" id="KW-1185">Reference proteome</keyword>
<sequence length="72" mass="7937">MSAREQAEFEADRDHEAAVALRRADDAGKVAGLGVAAPESWRPVMRRVAAEAVRREQDRMSTSRSRAPLTES</sequence>
<feature type="compositionally biased region" description="Polar residues" evidence="1">
    <location>
        <begin position="62"/>
        <end position="72"/>
    </location>
</feature>
<feature type="region of interest" description="Disordered" evidence="1">
    <location>
        <begin position="52"/>
        <end position="72"/>
    </location>
</feature>
<dbReference type="Proteomes" id="UP001060733">
    <property type="component" value="Chromosome"/>
</dbReference>